<protein>
    <submittedName>
        <fullName evidence="1">Uncharacterized protein</fullName>
    </submittedName>
</protein>
<dbReference type="EMBL" id="JALJOV010000488">
    <property type="protein sequence ID" value="KAK9863316.1"/>
    <property type="molecule type" value="Genomic_DNA"/>
</dbReference>
<keyword evidence="2" id="KW-1185">Reference proteome</keyword>
<gene>
    <name evidence="1" type="ORF">WJX84_001380</name>
</gene>
<dbReference type="Proteomes" id="UP001485043">
    <property type="component" value="Unassembled WGS sequence"/>
</dbReference>
<accession>A0AAW1T2S2</accession>
<comment type="caution">
    <text evidence="1">The sequence shown here is derived from an EMBL/GenBank/DDBJ whole genome shotgun (WGS) entry which is preliminary data.</text>
</comment>
<evidence type="ECO:0000313" key="1">
    <source>
        <dbReference type="EMBL" id="KAK9863316.1"/>
    </source>
</evidence>
<reference evidence="1 2" key="1">
    <citation type="journal article" date="2024" name="Nat. Commun.">
        <title>Phylogenomics reveals the evolutionary origins of lichenization in chlorophyte algae.</title>
        <authorList>
            <person name="Puginier C."/>
            <person name="Libourel C."/>
            <person name="Otte J."/>
            <person name="Skaloud P."/>
            <person name="Haon M."/>
            <person name="Grisel S."/>
            <person name="Petersen M."/>
            <person name="Berrin J.G."/>
            <person name="Delaux P.M."/>
            <person name="Dal Grande F."/>
            <person name="Keller J."/>
        </authorList>
    </citation>
    <scope>NUCLEOTIDE SEQUENCE [LARGE SCALE GENOMIC DNA]</scope>
    <source>
        <strain evidence="1 2">SAG 2523</strain>
    </source>
</reference>
<organism evidence="1 2">
    <name type="scientific">Apatococcus fuscideae</name>
    <dbReference type="NCBI Taxonomy" id="2026836"/>
    <lineage>
        <taxon>Eukaryota</taxon>
        <taxon>Viridiplantae</taxon>
        <taxon>Chlorophyta</taxon>
        <taxon>core chlorophytes</taxon>
        <taxon>Trebouxiophyceae</taxon>
        <taxon>Chlorellales</taxon>
        <taxon>Chlorellaceae</taxon>
        <taxon>Apatococcus</taxon>
    </lineage>
</organism>
<evidence type="ECO:0000313" key="2">
    <source>
        <dbReference type="Proteomes" id="UP001485043"/>
    </source>
</evidence>
<sequence>MIRIVPSGNVMRVGYHLPVGKFGPKVYEGPNGLTILTEKKPFVRKGPERSTLSPPTTRPFPFGRTSLLECWMDHSGIKCSSAGHPAFTQQHRPL</sequence>
<proteinExistence type="predicted"/>
<name>A0AAW1T2S2_9CHLO</name>
<dbReference type="AlphaFoldDB" id="A0AAW1T2S2"/>